<dbReference type="EMBL" id="BAABGT010000032">
    <property type="protein sequence ID" value="GAA4546190.1"/>
    <property type="molecule type" value="Genomic_DNA"/>
</dbReference>
<keyword evidence="3" id="KW-1185">Reference proteome</keyword>
<feature type="region of interest" description="Disordered" evidence="1">
    <location>
        <begin position="123"/>
        <end position="149"/>
    </location>
</feature>
<proteinExistence type="predicted"/>
<reference evidence="3" key="1">
    <citation type="journal article" date="2019" name="Int. J. Syst. Evol. Microbiol.">
        <title>The Global Catalogue of Microorganisms (GCM) 10K type strain sequencing project: providing services to taxonomists for standard genome sequencing and annotation.</title>
        <authorList>
            <consortium name="The Broad Institute Genomics Platform"/>
            <consortium name="The Broad Institute Genome Sequencing Center for Infectious Disease"/>
            <person name="Wu L."/>
            <person name="Ma J."/>
        </authorList>
    </citation>
    <scope>NUCLEOTIDE SEQUENCE [LARGE SCALE GENOMIC DNA]</scope>
    <source>
        <strain evidence="3">JCM 17906</strain>
    </source>
</reference>
<name>A0ABP8RRH0_9PSEU</name>
<comment type="caution">
    <text evidence="2">The sequence shown here is derived from an EMBL/GenBank/DDBJ whole genome shotgun (WGS) entry which is preliminary data.</text>
</comment>
<organism evidence="2 3">
    <name type="scientific">Pseudonocardia xishanensis</name>
    <dbReference type="NCBI Taxonomy" id="630995"/>
    <lineage>
        <taxon>Bacteria</taxon>
        <taxon>Bacillati</taxon>
        <taxon>Actinomycetota</taxon>
        <taxon>Actinomycetes</taxon>
        <taxon>Pseudonocardiales</taxon>
        <taxon>Pseudonocardiaceae</taxon>
        <taxon>Pseudonocardia</taxon>
    </lineage>
</organism>
<protein>
    <submittedName>
        <fullName evidence="2">Uncharacterized protein</fullName>
    </submittedName>
</protein>
<feature type="compositionally biased region" description="Basic and acidic residues" evidence="1">
    <location>
        <begin position="21"/>
        <end position="41"/>
    </location>
</feature>
<evidence type="ECO:0000313" key="3">
    <source>
        <dbReference type="Proteomes" id="UP001501598"/>
    </source>
</evidence>
<evidence type="ECO:0000256" key="1">
    <source>
        <dbReference type="SAM" id="MobiDB-lite"/>
    </source>
</evidence>
<dbReference type="Proteomes" id="UP001501598">
    <property type="component" value="Unassembled WGS sequence"/>
</dbReference>
<gene>
    <name evidence="2" type="ORF">GCM10023175_27830</name>
</gene>
<sequence>MQVAVPGVRHGGDPDAAAPSDRGDRRDRLGQPGPRHGDVLHQHPAQPLQCGQGGPAGGQQELGPLGVRREVDPLGEGLDDRADGVDLRVRAEPVRLDQQERSAAAAAVSKSANQAARVAVRTGIGRSRTVAPTMTPRVPSDPTNRLVRS</sequence>
<accession>A0ABP8RRH0</accession>
<evidence type="ECO:0000313" key="2">
    <source>
        <dbReference type="EMBL" id="GAA4546190.1"/>
    </source>
</evidence>
<feature type="region of interest" description="Disordered" evidence="1">
    <location>
        <begin position="1"/>
        <end position="66"/>
    </location>
</feature>